<dbReference type="RefSeq" id="WP_047913690.1">
    <property type="nucleotide sequence ID" value="NZ_CP118101.1"/>
</dbReference>
<accession>A0AAX3N056</accession>
<evidence type="ECO:0000256" key="3">
    <source>
        <dbReference type="ARBA" id="ARBA00022544"/>
    </source>
</evidence>
<dbReference type="GO" id="GO:0016020">
    <property type="term" value="C:membrane"/>
    <property type="evidence" value="ECO:0007669"/>
    <property type="project" value="UniProtKB-SubCell"/>
</dbReference>
<evidence type="ECO:0000256" key="2">
    <source>
        <dbReference type="ARBA" id="ARBA00007886"/>
    </source>
</evidence>
<evidence type="ECO:0000259" key="9">
    <source>
        <dbReference type="Pfam" id="PF05504"/>
    </source>
</evidence>
<keyword evidence="3" id="KW-0309">Germination</keyword>
<evidence type="ECO:0000256" key="1">
    <source>
        <dbReference type="ARBA" id="ARBA00004635"/>
    </source>
</evidence>
<comment type="similarity">
    <text evidence="2">Belongs to the GerABKC lipoprotein family.</text>
</comment>
<dbReference type="NCBIfam" id="TIGR02887">
    <property type="entry name" value="spore_ger_x_C"/>
    <property type="match status" value="1"/>
</dbReference>
<evidence type="ECO:0000256" key="8">
    <source>
        <dbReference type="SAM" id="SignalP"/>
    </source>
</evidence>
<dbReference type="EMBL" id="CP118108">
    <property type="protein sequence ID" value="WDI01818.1"/>
    <property type="molecule type" value="Genomic_DNA"/>
</dbReference>
<keyword evidence="6" id="KW-0564">Palmitate</keyword>
<dbReference type="Gene3D" id="3.30.300.210">
    <property type="entry name" value="Nutrient germinant receptor protein C, domain 3"/>
    <property type="match status" value="1"/>
</dbReference>
<evidence type="ECO:0000256" key="5">
    <source>
        <dbReference type="ARBA" id="ARBA00023136"/>
    </source>
</evidence>
<dbReference type="InterPro" id="IPR008844">
    <property type="entry name" value="Spore_GerAC-like"/>
</dbReference>
<keyword evidence="7" id="KW-0449">Lipoprotein</keyword>
<dbReference type="InterPro" id="IPR057336">
    <property type="entry name" value="GerAC_N"/>
</dbReference>
<dbReference type="Proteomes" id="UP001220962">
    <property type="component" value="Chromosome"/>
</dbReference>
<dbReference type="InterPro" id="IPR046953">
    <property type="entry name" value="Spore_GerAC-like_C"/>
</dbReference>
<dbReference type="PANTHER" id="PTHR35789:SF1">
    <property type="entry name" value="SPORE GERMINATION PROTEIN B3"/>
    <property type="match status" value="1"/>
</dbReference>
<name>A0AAX3N056_9BACL</name>
<evidence type="ECO:0000256" key="6">
    <source>
        <dbReference type="ARBA" id="ARBA00023139"/>
    </source>
</evidence>
<proteinExistence type="inferred from homology"/>
<evidence type="ECO:0000256" key="7">
    <source>
        <dbReference type="ARBA" id="ARBA00023288"/>
    </source>
</evidence>
<dbReference type="Proteomes" id="UP001221519">
    <property type="component" value="Chromosome"/>
</dbReference>
<evidence type="ECO:0000313" key="13">
    <source>
        <dbReference type="Proteomes" id="UP001220962"/>
    </source>
</evidence>
<dbReference type="Pfam" id="PF25198">
    <property type="entry name" value="Spore_GerAC_N"/>
    <property type="match status" value="1"/>
</dbReference>
<feature type="signal peptide" evidence="8">
    <location>
        <begin position="1"/>
        <end position="21"/>
    </location>
</feature>
<feature type="chain" id="PRO_5043948811" evidence="8">
    <location>
        <begin position="22"/>
        <end position="396"/>
    </location>
</feature>
<evidence type="ECO:0000259" key="10">
    <source>
        <dbReference type="Pfam" id="PF25198"/>
    </source>
</evidence>
<evidence type="ECO:0000313" key="14">
    <source>
        <dbReference type="Proteomes" id="UP001221519"/>
    </source>
</evidence>
<evidence type="ECO:0000313" key="11">
    <source>
        <dbReference type="EMBL" id="WDH82080.1"/>
    </source>
</evidence>
<dbReference type="InterPro" id="IPR038501">
    <property type="entry name" value="Spore_GerAC_C_sf"/>
</dbReference>
<comment type="subcellular location">
    <subcellularLocation>
        <location evidence="1">Membrane</location>
        <topology evidence="1">Lipid-anchor</topology>
    </subcellularLocation>
</comment>
<keyword evidence="14" id="KW-1185">Reference proteome</keyword>
<evidence type="ECO:0000256" key="4">
    <source>
        <dbReference type="ARBA" id="ARBA00022729"/>
    </source>
</evidence>
<dbReference type="EMBL" id="CP118101">
    <property type="protein sequence ID" value="WDH82080.1"/>
    <property type="molecule type" value="Genomic_DNA"/>
</dbReference>
<gene>
    <name evidence="11" type="ORF">PUW23_21835</name>
    <name evidence="12" type="ORF">PUW25_21755</name>
</gene>
<protein>
    <submittedName>
        <fullName evidence="11">Ger(X)C family spore germination protein</fullName>
    </submittedName>
</protein>
<evidence type="ECO:0000313" key="12">
    <source>
        <dbReference type="EMBL" id="WDI01818.1"/>
    </source>
</evidence>
<dbReference type="PANTHER" id="PTHR35789">
    <property type="entry name" value="SPORE GERMINATION PROTEIN B3"/>
    <property type="match status" value="1"/>
</dbReference>
<keyword evidence="5" id="KW-0472">Membrane</keyword>
<sequence length="396" mass="44688">MNNLRKALKLMAIFILTVCLSGCWSSREIEDLRVYVGVGLDVADETKFEEEVNKRGGHYPKKNVITATVQIVPGTKSQTSQGQSGQAGESYLNERLTGDSLLQIFRQFSLRRDRPLIGHHLKVIVISSELAAKYSLEQLLDFILRDNDIRPSTLVLISQQKAIDVLSASQPGEVPAFNLRGLVRNRQRTNRILPAVSLGKLEGLMQSRQSFVLQNVIMAENELKFVGGALFEGDTNKYIGRLNQVDIEAISWIEGSPGGVLKTYSDKGDTIVYEIASISSKITPKLEGDELSIHLDVRSKGRLIEDWSYPEEPTDSEYIVEQEKKFNETVKNEIKVLLDKLQHTYHADVVGFGKEVRIKYPGYYNKVKERWDEVFSEIPVTYDVDLEIVDYGSTLE</sequence>
<dbReference type="GO" id="GO:0009847">
    <property type="term" value="P:spore germination"/>
    <property type="evidence" value="ECO:0007669"/>
    <property type="project" value="InterPro"/>
</dbReference>
<dbReference type="AlphaFoldDB" id="A0AAX3N056"/>
<organism evidence="11 13">
    <name type="scientific">Paenibacillus urinalis</name>
    <dbReference type="NCBI Taxonomy" id="521520"/>
    <lineage>
        <taxon>Bacteria</taxon>
        <taxon>Bacillati</taxon>
        <taxon>Bacillota</taxon>
        <taxon>Bacilli</taxon>
        <taxon>Bacillales</taxon>
        <taxon>Paenibacillaceae</taxon>
        <taxon>Paenibacillus</taxon>
    </lineage>
</organism>
<feature type="domain" description="Spore germination GerAC-like C-terminal" evidence="9">
    <location>
        <begin position="227"/>
        <end position="392"/>
    </location>
</feature>
<keyword evidence="4 8" id="KW-0732">Signal</keyword>
<feature type="domain" description="Spore germination protein N-terminal" evidence="10">
    <location>
        <begin position="26"/>
        <end position="214"/>
    </location>
</feature>
<reference evidence="11 14" key="1">
    <citation type="submission" date="2023-02" db="EMBL/GenBank/DDBJ databases">
        <title>Pathogen: clinical or host-associated sample.</title>
        <authorList>
            <person name="Hergert J."/>
            <person name="Casey R."/>
            <person name="Wagner J."/>
            <person name="Young E.L."/>
            <person name="Oakeson K.F."/>
        </authorList>
    </citation>
    <scope>NUCLEOTIDE SEQUENCE</scope>
    <source>
        <strain evidence="12 14">2022CK-00829</strain>
        <strain evidence="11">2022CK-00830</strain>
    </source>
</reference>
<dbReference type="Pfam" id="PF05504">
    <property type="entry name" value="Spore_GerAC"/>
    <property type="match status" value="1"/>
</dbReference>